<gene>
    <name evidence="1" type="ORF">EN45_064710</name>
</gene>
<dbReference type="EMBL" id="CM002799">
    <property type="protein sequence ID" value="KZN87910.1"/>
    <property type="molecule type" value="Genomic_DNA"/>
</dbReference>
<organism evidence="1">
    <name type="scientific">Penicillium chrysogenum</name>
    <name type="common">Penicillium notatum</name>
    <dbReference type="NCBI Taxonomy" id="5076"/>
    <lineage>
        <taxon>Eukaryota</taxon>
        <taxon>Fungi</taxon>
        <taxon>Dikarya</taxon>
        <taxon>Ascomycota</taxon>
        <taxon>Pezizomycotina</taxon>
        <taxon>Eurotiomycetes</taxon>
        <taxon>Eurotiomycetidae</taxon>
        <taxon>Eurotiales</taxon>
        <taxon>Aspergillaceae</taxon>
        <taxon>Penicillium</taxon>
        <taxon>Penicillium chrysogenum species complex</taxon>
    </lineage>
</organism>
<dbReference type="Proteomes" id="UP000076449">
    <property type="component" value="Chromosome II"/>
</dbReference>
<proteinExistence type="predicted"/>
<sequence>MHTADSLYCHPCFVLAVPGTWPEQGPFCYSNRRRRPTLSHLLKQRNRKMAPLLGSLLPSDFININGHDPDTIFFLATKQPFHSQVGLFNGTATV</sequence>
<evidence type="ECO:0000313" key="1">
    <source>
        <dbReference type="EMBL" id="KZN87910.1"/>
    </source>
</evidence>
<reference evidence="1" key="1">
    <citation type="journal article" date="2014" name="Genome Announc.">
        <title>Complete sequencing and chromosome-scale genome assembly of the industrial progenitor strain P2niaD18 from the penicillin producer Penicillium chrysogenum.</title>
        <authorList>
            <person name="Specht T."/>
            <person name="Dahlmann T.A."/>
            <person name="Zadra I."/>
            <person name="Kurnsteiner H."/>
            <person name="Kuck U."/>
        </authorList>
    </citation>
    <scope>NUCLEOTIDE SEQUENCE [LARGE SCALE GENOMIC DNA]</scope>
    <source>
        <strain evidence="1">P2niaD18</strain>
    </source>
</reference>
<protein>
    <submittedName>
        <fullName evidence="1">Uncharacterized protein</fullName>
    </submittedName>
</protein>
<dbReference type="AlphaFoldDB" id="A0A167T5Q2"/>
<accession>A0A167T5Q2</accession>
<name>A0A167T5Q2_PENCH</name>